<dbReference type="NCBIfam" id="NF041757">
    <property type="entry name" value="EfeO"/>
    <property type="match status" value="1"/>
</dbReference>
<gene>
    <name evidence="7" type="ORF">F9278_11725</name>
</gene>
<comment type="subcellular location">
    <subcellularLocation>
        <location evidence="1">Periplasm</location>
    </subcellularLocation>
</comment>
<keyword evidence="3 4" id="KW-0732">Signal</keyword>
<dbReference type="InterPro" id="IPR053377">
    <property type="entry name" value="Iron_uptake_EfeM/EfeO"/>
</dbReference>
<dbReference type="Gene3D" id="1.20.1420.20">
    <property type="entry name" value="M75 peptidase, HXXE motif"/>
    <property type="match status" value="1"/>
</dbReference>
<evidence type="ECO:0000313" key="8">
    <source>
        <dbReference type="Proteomes" id="UP000327294"/>
    </source>
</evidence>
<evidence type="ECO:0000313" key="7">
    <source>
        <dbReference type="EMBL" id="QFQ96781.1"/>
    </source>
</evidence>
<name>A0A5P8K0W8_9ACTN</name>
<dbReference type="Proteomes" id="UP000327294">
    <property type="component" value="Chromosome"/>
</dbReference>
<dbReference type="GO" id="GO:0042597">
    <property type="term" value="C:periplasmic space"/>
    <property type="evidence" value="ECO:0007669"/>
    <property type="project" value="UniProtKB-SubCell"/>
</dbReference>
<dbReference type="EMBL" id="CP045096">
    <property type="protein sequence ID" value="QFQ96781.1"/>
    <property type="molecule type" value="Genomic_DNA"/>
</dbReference>
<dbReference type="PROSITE" id="PS51257">
    <property type="entry name" value="PROKAR_LIPOPROTEIN"/>
    <property type="match status" value="1"/>
</dbReference>
<dbReference type="InterPro" id="IPR050894">
    <property type="entry name" value="EfeM/EfeO_iron_uptake"/>
</dbReference>
<keyword evidence="8" id="KW-1185">Reference proteome</keyword>
<feature type="domain" description="EfeO-type cupredoxin-like" evidence="6">
    <location>
        <begin position="19"/>
        <end position="117"/>
    </location>
</feature>
<reference evidence="7 8" key="1">
    <citation type="submission" date="2019-10" db="EMBL/GenBank/DDBJ databases">
        <title>Streptomyces sp. strain GY16 isolated from leaves of Broussonetia papyrifera.</title>
        <authorList>
            <person name="Mo P."/>
        </authorList>
    </citation>
    <scope>NUCLEOTIDE SEQUENCE [LARGE SCALE GENOMIC DNA]</scope>
    <source>
        <strain evidence="7 8">GY16</strain>
    </source>
</reference>
<dbReference type="InterPro" id="IPR018976">
    <property type="entry name" value="Imelysin-like"/>
</dbReference>
<feature type="domain" description="Imelysin-like" evidence="5">
    <location>
        <begin position="143"/>
        <end position="381"/>
    </location>
</feature>
<protein>
    <submittedName>
        <fullName evidence="7">Peptidase M75 family protein</fullName>
    </submittedName>
</protein>
<dbReference type="Pfam" id="PF13473">
    <property type="entry name" value="Cupredoxin_1"/>
    <property type="match status" value="1"/>
</dbReference>
<proteinExistence type="inferred from homology"/>
<dbReference type="PANTHER" id="PTHR39192">
    <property type="entry name" value="IRON UPTAKE SYSTEM COMPONENT EFEO"/>
    <property type="match status" value="1"/>
</dbReference>
<dbReference type="KEGG" id="sphv:F9278_11725"/>
<feature type="chain" id="PRO_5039355023" evidence="4">
    <location>
        <begin position="22"/>
        <end position="387"/>
    </location>
</feature>
<dbReference type="InterPro" id="IPR028096">
    <property type="entry name" value="EfeO_Cupredoxin"/>
</dbReference>
<evidence type="ECO:0000259" key="5">
    <source>
        <dbReference type="Pfam" id="PF09375"/>
    </source>
</evidence>
<evidence type="ECO:0000256" key="1">
    <source>
        <dbReference type="ARBA" id="ARBA00004418"/>
    </source>
</evidence>
<evidence type="ECO:0000256" key="2">
    <source>
        <dbReference type="ARBA" id="ARBA00005989"/>
    </source>
</evidence>
<dbReference type="CDD" id="cd14656">
    <property type="entry name" value="Imelysin-like_EfeO"/>
    <property type="match status" value="1"/>
</dbReference>
<comment type="similarity">
    <text evidence="2">Belongs to the EfeM/EfeO family.</text>
</comment>
<dbReference type="Pfam" id="PF09375">
    <property type="entry name" value="Peptidase_M75"/>
    <property type="match status" value="1"/>
</dbReference>
<accession>A0A5P8K0W8</accession>
<dbReference type="InterPro" id="IPR034981">
    <property type="entry name" value="Imelysin-like_EfeO/Algp7"/>
</dbReference>
<dbReference type="RefSeq" id="WP_152168274.1">
    <property type="nucleotide sequence ID" value="NZ_CP045096.1"/>
</dbReference>
<dbReference type="InterPro" id="IPR038352">
    <property type="entry name" value="Imelysin_sf"/>
</dbReference>
<dbReference type="AlphaFoldDB" id="A0A5P8K0W8"/>
<feature type="signal peptide" evidence="4">
    <location>
        <begin position="1"/>
        <end position="21"/>
    </location>
</feature>
<evidence type="ECO:0000259" key="6">
    <source>
        <dbReference type="Pfam" id="PF13473"/>
    </source>
</evidence>
<evidence type="ECO:0000256" key="4">
    <source>
        <dbReference type="SAM" id="SignalP"/>
    </source>
</evidence>
<dbReference type="PANTHER" id="PTHR39192:SF1">
    <property type="entry name" value="IRON UPTAKE SYSTEM COMPONENT EFEO"/>
    <property type="match status" value="1"/>
</dbReference>
<sequence length="387" mass="42167">MRPLRRPFRLSVVTAATTVAALTALTGCTEKSGAGADGAIAVTATDTKCEVSKKEFPAGHVELDIENKGSKVTEVYLLFPDDRVVTERENIGPGTKQKVTAEVKEGDYRIACKPGMKGDGIRQDVTATGSGKIAKRDPRLDKAVASYRKYAQEQADATIPLVKVFAEAVKDGDIAAARKAYAPSRIGWERTEPVAESFGDIDPKVDVRADGLEEGQDPEKDWTGWHRLERSLWQDGKLTARDSELADQLVTDLEDWQKRVGKAEITPTSMANGAKELLDEVATGKVTGEEERYSHTDLVDFKANVEGAEESYALLKSVAAENDPELTKELDQQFAALNTLLDKYRADKTGYDFVSYDKVGKAERKELSDAVNALAEPLSQLAAAVVK</sequence>
<organism evidence="7 8">
    <name type="scientific">Streptomyces phaeolivaceus</name>
    <dbReference type="NCBI Taxonomy" id="2653200"/>
    <lineage>
        <taxon>Bacteria</taxon>
        <taxon>Bacillati</taxon>
        <taxon>Actinomycetota</taxon>
        <taxon>Actinomycetes</taxon>
        <taxon>Kitasatosporales</taxon>
        <taxon>Streptomycetaceae</taxon>
        <taxon>Streptomyces</taxon>
    </lineage>
</organism>
<evidence type="ECO:0000256" key="3">
    <source>
        <dbReference type="ARBA" id="ARBA00022729"/>
    </source>
</evidence>